<sequence>MSLMKSVLALDLGTSCGFCIGTEKSHISGTWTVKGGRYEGGGMRFVKFRQRLRELQAAYPVDIVYFEEVRRHKGVDAAHVYGGLMAVLTEWCEEHGIPYEGLPVGEIKKTWTGNGNASKEAMMAEAMDRGYQPGTFDEADGIAIFHLGLARLSVA</sequence>
<dbReference type="SUPFAM" id="SSF53098">
    <property type="entry name" value="Ribonuclease H-like"/>
    <property type="match status" value="1"/>
</dbReference>
<gene>
    <name evidence="1" type="ORF">GGQ64_005372</name>
</gene>
<dbReference type="Gene3D" id="3.30.420.10">
    <property type="entry name" value="Ribonuclease H-like superfamily/Ribonuclease H"/>
    <property type="match status" value="1"/>
</dbReference>
<dbReference type="AlphaFoldDB" id="A0A7W6DBC7"/>
<evidence type="ECO:0000313" key="2">
    <source>
        <dbReference type="Proteomes" id="UP000574761"/>
    </source>
</evidence>
<dbReference type="GO" id="GO:0003676">
    <property type="term" value="F:nucleic acid binding"/>
    <property type="evidence" value="ECO:0007669"/>
    <property type="project" value="InterPro"/>
</dbReference>
<dbReference type="Proteomes" id="UP000574761">
    <property type="component" value="Unassembled WGS sequence"/>
</dbReference>
<protein>
    <submittedName>
        <fullName evidence="1">Holliday junction resolvasome RuvABC endonuclease subunit</fullName>
    </submittedName>
</protein>
<keyword evidence="1" id="KW-0378">Hydrolase</keyword>
<evidence type="ECO:0000313" key="1">
    <source>
        <dbReference type="EMBL" id="MBB3980125.1"/>
    </source>
</evidence>
<reference evidence="1 2" key="1">
    <citation type="submission" date="2020-08" db="EMBL/GenBank/DDBJ databases">
        <title>Genomic Encyclopedia of Type Strains, Phase IV (KMG-IV): sequencing the most valuable type-strain genomes for metagenomic binning, comparative biology and taxonomic classification.</title>
        <authorList>
            <person name="Goeker M."/>
        </authorList>
    </citation>
    <scope>NUCLEOTIDE SEQUENCE [LARGE SCALE GENOMIC DNA]</scope>
    <source>
        <strain evidence="1 2">DSM 100211</strain>
    </source>
</reference>
<organism evidence="1 2">
    <name type="scientific">Mycoplana azooxidifex</name>
    <dbReference type="NCBI Taxonomy" id="1636188"/>
    <lineage>
        <taxon>Bacteria</taxon>
        <taxon>Pseudomonadati</taxon>
        <taxon>Pseudomonadota</taxon>
        <taxon>Alphaproteobacteria</taxon>
        <taxon>Hyphomicrobiales</taxon>
        <taxon>Rhizobiaceae</taxon>
        <taxon>Mycoplana</taxon>
    </lineage>
</organism>
<keyword evidence="1" id="KW-0255">Endonuclease</keyword>
<keyword evidence="2" id="KW-1185">Reference proteome</keyword>
<dbReference type="GO" id="GO:0004519">
    <property type="term" value="F:endonuclease activity"/>
    <property type="evidence" value="ECO:0007669"/>
    <property type="project" value="UniProtKB-KW"/>
</dbReference>
<dbReference type="EMBL" id="JACIEE010000015">
    <property type="protein sequence ID" value="MBB3980125.1"/>
    <property type="molecule type" value="Genomic_DNA"/>
</dbReference>
<accession>A0A7W6DBC7</accession>
<dbReference type="RefSeq" id="WP_343059585.1">
    <property type="nucleotide sequence ID" value="NZ_JACIEE010000015.1"/>
</dbReference>
<comment type="caution">
    <text evidence="1">The sequence shown here is derived from an EMBL/GenBank/DDBJ whole genome shotgun (WGS) entry which is preliminary data.</text>
</comment>
<keyword evidence="1" id="KW-0540">Nuclease</keyword>
<dbReference type="InterPro" id="IPR036397">
    <property type="entry name" value="RNaseH_sf"/>
</dbReference>
<name>A0A7W6DBC7_9HYPH</name>
<proteinExistence type="predicted"/>
<dbReference type="InterPro" id="IPR012337">
    <property type="entry name" value="RNaseH-like_sf"/>
</dbReference>